<evidence type="ECO:0000256" key="2">
    <source>
        <dbReference type="SAM" id="Phobius"/>
    </source>
</evidence>
<feature type="transmembrane region" description="Helical" evidence="2">
    <location>
        <begin position="259"/>
        <end position="278"/>
    </location>
</feature>
<proteinExistence type="evidence at transcript level"/>
<name>D5A928_PICSI</name>
<dbReference type="EMBL" id="BT122679">
    <property type="protein sequence ID" value="ADE76047.1"/>
    <property type="molecule type" value="mRNA"/>
</dbReference>
<organism evidence="3">
    <name type="scientific">Picea sitchensis</name>
    <name type="common">Sitka spruce</name>
    <name type="synonym">Pinus sitchensis</name>
    <dbReference type="NCBI Taxonomy" id="3332"/>
    <lineage>
        <taxon>Eukaryota</taxon>
        <taxon>Viridiplantae</taxon>
        <taxon>Streptophyta</taxon>
        <taxon>Embryophyta</taxon>
        <taxon>Tracheophyta</taxon>
        <taxon>Spermatophyta</taxon>
        <taxon>Pinopsida</taxon>
        <taxon>Pinidae</taxon>
        <taxon>Conifers I</taxon>
        <taxon>Pinales</taxon>
        <taxon>Pinaceae</taxon>
        <taxon>Picea</taxon>
    </lineage>
</organism>
<protein>
    <recommendedName>
        <fullName evidence="4">Outer envelope protein 61</fullName>
    </recommendedName>
</protein>
<dbReference type="AlphaFoldDB" id="D5A928"/>
<sequence length="281" mass="30895">MVTSVIEDISDGEQGSEDQKGFSKDRFQAPNVPNGEMYAESLGNLSENPDMFRTMQSLMENVDPDSLVALSGGKLTPDMVKTVSGMFGRMSPEELQNMAKMSSTLPKQNQATSSTFDDMTNGHSTMGPSPQSVSVNNGLFEENQNRVGESSMNLSSSAAFSGMPSFSSEMQEQMRNQMNDPATRQMFSSMIKNMSPEMMASMSEQFGFKLSHEDAVNAQNAMASLSPNDLDRLMNWAARLQSGINYARKIKNWVLGRPGLIFAISMLLLAIILHRFGYIGD</sequence>
<reference evidence="3" key="1">
    <citation type="submission" date="2010-04" db="EMBL/GenBank/DDBJ databases">
        <authorList>
            <person name="Reid K.E."/>
            <person name="Liao N."/>
            <person name="Chan S."/>
            <person name="Docking R."/>
            <person name="Taylor G."/>
            <person name="Moore R."/>
            <person name="Mayo M."/>
            <person name="Munro S."/>
            <person name="King J."/>
            <person name="Yanchuk A."/>
            <person name="Holt R."/>
            <person name="Jones S."/>
            <person name="Marra M."/>
            <person name="Ritland C.E."/>
            <person name="Ritland K."/>
            <person name="Bohlmann J."/>
        </authorList>
    </citation>
    <scope>NUCLEOTIDE SEQUENCE</scope>
    <source>
        <tissue evidence="3">Buds collected with no treatment. Collection October 2007</tissue>
    </source>
</reference>
<keyword evidence="2" id="KW-1133">Transmembrane helix</keyword>
<evidence type="ECO:0000256" key="1">
    <source>
        <dbReference type="SAM" id="MobiDB-lite"/>
    </source>
</evidence>
<evidence type="ECO:0000313" key="3">
    <source>
        <dbReference type="EMBL" id="ADE76047.1"/>
    </source>
</evidence>
<keyword evidence="2" id="KW-0812">Transmembrane</keyword>
<accession>D5A928</accession>
<feature type="region of interest" description="Disordered" evidence="1">
    <location>
        <begin position="1"/>
        <end position="33"/>
    </location>
</feature>
<keyword evidence="2" id="KW-0472">Membrane</keyword>
<dbReference type="PANTHER" id="PTHR48313:SF1">
    <property type="entry name" value="OUTER ENVELOPE PROTEIN 61"/>
    <property type="match status" value="1"/>
</dbReference>
<dbReference type="PANTHER" id="PTHR48313">
    <property type="entry name" value="TPR_REGION DOMAIN-CONTAINING PROTEIN"/>
    <property type="match status" value="1"/>
</dbReference>
<feature type="compositionally biased region" description="Basic and acidic residues" evidence="1">
    <location>
        <begin position="17"/>
        <end position="27"/>
    </location>
</feature>
<evidence type="ECO:0008006" key="4">
    <source>
        <dbReference type="Google" id="ProtNLM"/>
    </source>
</evidence>